<evidence type="ECO:0000256" key="1">
    <source>
        <dbReference type="SAM" id="Phobius"/>
    </source>
</evidence>
<dbReference type="InterPro" id="IPR007047">
    <property type="entry name" value="Flp_Fap"/>
</dbReference>
<reference evidence="2 4" key="1">
    <citation type="submission" date="2020-01" db="EMBL/GenBank/DDBJ databases">
        <title>the WGS Modestobacter muralis CPCC 204518.</title>
        <authorList>
            <person name="Jiang Z."/>
        </authorList>
    </citation>
    <scope>NUCLEOTIDE SEQUENCE [LARGE SCALE GENOMIC DNA]</scope>
    <source>
        <strain evidence="2 4">DSM 100205</strain>
    </source>
</reference>
<evidence type="ECO:0000313" key="3">
    <source>
        <dbReference type="EMBL" id="NEN50896.1"/>
    </source>
</evidence>
<organism evidence="3 5">
    <name type="scientific">Modestobacter muralis</name>
    <dbReference type="NCBI Taxonomy" id="1608614"/>
    <lineage>
        <taxon>Bacteria</taxon>
        <taxon>Bacillati</taxon>
        <taxon>Actinomycetota</taxon>
        <taxon>Actinomycetes</taxon>
        <taxon>Geodermatophilales</taxon>
        <taxon>Geodermatophilaceae</taxon>
        <taxon>Modestobacter</taxon>
    </lineage>
</organism>
<keyword evidence="4" id="KW-1185">Reference proteome</keyword>
<feature type="transmembrane region" description="Helical" evidence="1">
    <location>
        <begin position="52"/>
        <end position="73"/>
    </location>
</feature>
<dbReference type="EMBL" id="JAAGWH010000016">
    <property type="protein sequence ID" value="NEK94129.1"/>
    <property type="molecule type" value="Genomic_DNA"/>
</dbReference>
<keyword evidence="1" id="KW-0472">Membrane</keyword>
<dbReference type="Proteomes" id="UP000471152">
    <property type="component" value="Unassembled WGS sequence"/>
</dbReference>
<dbReference type="EMBL" id="JAAGWB010000016">
    <property type="protein sequence ID" value="NEN50896.1"/>
    <property type="molecule type" value="Genomic_DNA"/>
</dbReference>
<evidence type="ECO:0000313" key="2">
    <source>
        <dbReference type="EMBL" id="NEK94129.1"/>
    </source>
</evidence>
<name>A0A6P0H7Y6_9ACTN</name>
<comment type="caution">
    <text evidence="3">The sequence shown here is derived from an EMBL/GenBank/DDBJ whole genome shotgun (WGS) entry which is preliminary data.</text>
</comment>
<accession>A0A6P0H7Y6</accession>
<gene>
    <name evidence="3" type="ORF">G3R41_08065</name>
    <name evidence="2" type="ORF">GCU67_08065</name>
</gene>
<keyword evidence="1" id="KW-0812">Transmembrane</keyword>
<dbReference type="Proteomes" id="UP000468828">
    <property type="component" value="Unassembled WGS sequence"/>
</dbReference>
<reference evidence="3 5" key="2">
    <citation type="submission" date="2020-02" db="EMBL/GenBank/DDBJ databases">
        <title>The WGS of Modestobacter muralis DSM 100205.</title>
        <authorList>
            <person name="Jiang Z."/>
        </authorList>
    </citation>
    <scope>NUCLEOTIDE SEQUENCE [LARGE SCALE GENOMIC DNA]</scope>
    <source>
        <strain evidence="3 5">DSM 100205</strain>
    </source>
</reference>
<keyword evidence="1" id="KW-1133">Transmembrane helix</keyword>
<sequence>MVWEQPQGRLTRRVPAGRHPSGAVVIAFYATLSSFVSTAADRLKREEKGATAVEYGLMVGLIAVAIIAAVALLGDNLTDLFNGIAGEVDDATPAAG</sequence>
<dbReference type="Pfam" id="PF04964">
    <property type="entry name" value="Flp_Fap"/>
    <property type="match status" value="1"/>
</dbReference>
<feature type="transmembrane region" description="Helical" evidence="1">
    <location>
        <begin position="20"/>
        <end position="40"/>
    </location>
</feature>
<protein>
    <submittedName>
        <fullName evidence="3">Flp family type IVb pilin</fullName>
    </submittedName>
</protein>
<evidence type="ECO:0000313" key="5">
    <source>
        <dbReference type="Proteomes" id="UP000471152"/>
    </source>
</evidence>
<dbReference type="AlphaFoldDB" id="A0A6P0H7Y6"/>
<evidence type="ECO:0000313" key="4">
    <source>
        <dbReference type="Proteomes" id="UP000468828"/>
    </source>
</evidence>
<proteinExistence type="predicted"/>